<keyword evidence="3 9" id="KW-0812">Transmembrane</keyword>
<organism evidence="11 12">
    <name type="scientific">Angiostrongylus cantonensis</name>
    <name type="common">Rat lungworm</name>
    <dbReference type="NCBI Taxonomy" id="6313"/>
    <lineage>
        <taxon>Eukaryota</taxon>
        <taxon>Metazoa</taxon>
        <taxon>Ecdysozoa</taxon>
        <taxon>Nematoda</taxon>
        <taxon>Chromadorea</taxon>
        <taxon>Rhabditida</taxon>
        <taxon>Rhabditina</taxon>
        <taxon>Rhabditomorpha</taxon>
        <taxon>Strongyloidea</taxon>
        <taxon>Metastrongylidae</taxon>
        <taxon>Angiostrongylus</taxon>
    </lineage>
</organism>
<comment type="subcellular location">
    <subcellularLocation>
        <location evidence="1">Cell membrane</location>
        <topology evidence="1">Multi-pass membrane protein</topology>
    </subcellularLocation>
</comment>
<evidence type="ECO:0000256" key="3">
    <source>
        <dbReference type="ARBA" id="ARBA00022692"/>
    </source>
</evidence>
<feature type="transmembrane region" description="Helical" evidence="9">
    <location>
        <begin position="58"/>
        <end position="83"/>
    </location>
</feature>
<evidence type="ECO:0000313" key="11">
    <source>
        <dbReference type="Proteomes" id="UP000035642"/>
    </source>
</evidence>
<keyword evidence="6 9" id="KW-0472">Membrane</keyword>
<sequence>MAHDFQPITSSDQIEKLPLTQSVLLINGIFGTLAILPNLLLFVILISPGKRYGRDNVLLIASCLSDIISCVALSLTGFTRYSLVSLALKEHAIPVVTQWSCVAYAFVSIRLIGNVMAPLTQIANAIERYICIRHPLRYRQQFITRQIIAVSIVLSATTVAIVTATAVAYVNGNKPTNFLCGRREAYGSTFAIFLYGLLVGGYLTAFLIGLFSYIFVVKNRGG</sequence>
<keyword evidence="5" id="KW-0297">G-protein coupled receptor</keyword>
<keyword evidence="2" id="KW-1003">Cell membrane</keyword>
<dbReference type="WBParaSite" id="ACAC_0000360801-mRNA-1">
    <property type="protein sequence ID" value="ACAC_0000360801-mRNA-1"/>
    <property type="gene ID" value="ACAC_0000360801"/>
</dbReference>
<dbReference type="SUPFAM" id="SSF81321">
    <property type="entry name" value="Family A G protein-coupled receptor-like"/>
    <property type="match status" value="1"/>
</dbReference>
<evidence type="ECO:0000256" key="1">
    <source>
        <dbReference type="ARBA" id="ARBA00004651"/>
    </source>
</evidence>
<dbReference type="Proteomes" id="UP000035642">
    <property type="component" value="Unassembled WGS sequence"/>
</dbReference>
<dbReference type="InterPro" id="IPR017452">
    <property type="entry name" value="GPCR_Rhodpsn_7TM"/>
</dbReference>
<name>A0A0K0D0L6_ANGCA</name>
<evidence type="ECO:0000256" key="7">
    <source>
        <dbReference type="ARBA" id="ARBA00023170"/>
    </source>
</evidence>
<dbReference type="PANTHER" id="PTHR24249">
    <property type="entry name" value="HISTAMINE RECEPTOR-RELATED G-PROTEIN COUPLED RECEPTOR"/>
    <property type="match status" value="1"/>
</dbReference>
<dbReference type="Gene3D" id="1.20.1070.10">
    <property type="entry name" value="Rhodopsin 7-helix transmembrane proteins"/>
    <property type="match status" value="1"/>
</dbReference>
<evidence type="ECO:0000256" key="9">
    <source>
        <dbReference type="SAM" id="Phobius"/>
    </source>
</evidence>
<reference evidence="11" key="1">
    <citation type="submission" date="2012-09" db="EMBL/GenBank/DDBJ databases">
        <authorList>
            <person name="Martin A.A."/>
        </authorList>
    </citation>
    <scope>NUCLEOTIDE SEQUENCE</scope>
</reference>
<feature type="transmembrane region" description="Helical" evidence="9">
    <location>
        <begin position="24"/>
        <end position="46"/>
    </location>
</feature>
<feature type="transmembrane region" description="Helical" evidence="9">
    <location>
        <begin position="147"/>
        <end position="170"/>
    </location>
</feature>
<dbReference type="PROSITE" id="PS50262">
    <property type="entry name" value="G_PROTEIN_RECEP_F1_2"/>
    <property type="match status" value="1"/>
</dbReference>
<dbReference type="GO" id="GO:0004930">
    <property type="term" value="F:G protein-coupled receptor activity"/>
    <property type="evidence" value="ECO:0007669"/>
    <property type="project" value="UniProtKB-KW"/>
</dbReference>
<feature type="transmembrane region" description="Helical" evidence="9">
    <location>
        <begin position="190"/>
        <end position="216"/>
    </location>
</feature>
<evidence type="ECO:0000256" key="5">
    <source>
        <dbReference type="ARBA" id="ARBA00023040"/>
    </source>
</evidence>
<reference evidence="12" key="2">
    <citation type="submission" date="2017-02" db="UniProtKB">
        <authorList>
            <consortium name="WormBaseParasite"/>
        </authorList>
    </citation>
    <scope>IDENTIFICATION</scope>
</reference>
<accession>A0A0K0D0L6</accession>
<keyword evidence="8" id="KW-0807">Transducer</keyword>
<dbReference type="GO" id="GO:0005886">
    <property type="term" value="C:plasma membrane"/>
    <property type="evidence" value="ECO:0007669"/>
    <property type="project" value="UniProtKB-SubCell"/>
</dbReference>
<keyword evidence="4 9" id="KW-1133">Transmembrane helix</keyword>
<protein>
    <submittedName>
        <fullName evidence="12">G_PROTEIN_RECEP_F1_2 domain-containing protein</fullName>
    </submittedName>
</protein>
<dbReference type="AlphaFoldDB" id="A0A0K0D0L6"/>
<dbReference type="InterPro" id="IPR050569">
    <property type="entry name" value="TAAR"/>
</dbReference>
<keyword evidence="7" id="KW-0675">Receptor</keyword>
<proteinExistence type="predicted"/>
<evidence type="ECO:0000259" key="10">
    <source>
        <dbReference type="PROSITE" id="PS50262"/>
    </source>
</evidence>
<keyword evidence="11" id="KW-1185">Reference proteome</keyword>
<evidence type="ECO:0000313" key="12">
    <source>
        <dbReference type="WBParaSite" id="ACAC_0000360801-mRNA-1"/>
    </source>
</evidence>
<evidence type="ECO:0000256" key="6">
    <source>
        <dbReference type="ARBA" id="ARBA00023136"/>
    </source>
</evidence>
<evidence type="ECO:0000256" key="4">
    <source>
        <dbReference type="ARBA" id="ARBA00022989"/>
    </source>
</evidence>
<feature type="domain" description="G-protein coupled receptors family 1 profile" evidence="10">
    <location>
        <begin position="37"/>
        <end position="222"/>
    </location>
</feature>
<evidence type="ECO:0000256" key="2">
    <source>
        <dbReference type="ARBA" id="ARBA00022475"/>
    </source>
</evidence>
<dbReference type="CDD" id="cd00637">
    <property type="entry name" value="7tm_classA_rhodopsin-like"/>
    <property type="match status" value="1"/>
</dbReference>
<evidence type="ECO:0000256" key="8">
    <source>
        <dbReference type="ARBA" id="ARBA00023224"/>
    </source>
</evidence>